<dbReference type="Pfam" id="PF12836">
    <property type="entry name" value="HHH_3"/>
    <property type="match status" value="1"/>
</dbReference>
<dbReference type="Proteomes" id="UP001310248">
    <property type="component" value="Unassembled WGS sequence"/>
</dbReference>
<sequence length="90" mass="10012">MKLIQLALVLVFSLINIQSAIANENLTPVNLNTASAEQLDSLKGVGESKSTAIVQYRQQHGDFKNIEQIVLVPGIGERIYLENKDRIYVD</sequence>
<dbReference type="PANTHER" id="PTHR21180">
    <property type="entry name" value="ENDONUCLEASE/EXONUCLEASE/PHOSPHATASE FAMILY DOMAIN-CONTAINING PROTEIN 1"/>
    <property type="match status" value="1"/>
</dbReference>
<protein>
    <submittedName>
        <fullName evidence="2">ComEA family DNA-binding protein</fullName>
    </submittedName>
</protein>
<feature type="signal peptide" evidence="1">
    <location>
        <begin position="1"/>
        <end position="22"/>
    </location>
</feature>
<feature type="chain" id="PRO_5046591236" evidence="1">
    <location>
        <begin position="23"/>
        <end position="90"/>
    </location>
</feature>
<dbReference type="InterPro" id="IPR004509">
    <property type="entry name" value="Competence_ComEA_HhH"/>
</dbReference>
<evidence type="ECO:0000313" key="2">
    <source>
        <dbReference type="EMBL" id="MEE1676197.1"/>
    </source>
</evidence>
<evidence type="ECO:0000256" key="1">
    <source>
        <dbReference type="SAM" id="SignalP"/>
    </source>
</evidence>
<dbReference type="InterPro" id="IPR051675">
    <property type="entry name" value="Endo/Exo/Phosphatase_dom_1"/>
</dbReference>
<proteinExistence type="predicted"/>
<reference evidence="2 3" key="2">
    <citation type="submission" date="2023-12" db="EMBL/GenBank/DDBJ databases">
        <authorList>
            <consortium name="Cladostephus spongiosus"/>
            <person name="Lorente B."/>
            <person name="Cabral C."/>
            <person name="Frias J."/>
            <person name="Faria J."/>
            <person name="Toubarro D."/>
        </authorList>
    </citation>
    <scope>NUCLEOTIDE SEQUENCE [LARGE SCALE GENOMIC DNA]</scope>
    <source>
        <strain evidence="2 3">ZMCS4</strain>
    </source>
</reference>
<evidence type="ECO:0000313" key="3">
    <source>
        <dbReference type="Proteomes" id="UP001310248"/>
    </source>
</evidence>
<keyword evidence="3" id="KW-1185">Reference proteome</keyword>
<organism evidence="2 3">
    <name type="scientific">Agarivorans aestuarii</name>
    <dbReference type="NCBI Taxonomy" id="1563703"/>
    <lineage>
        <taxon>Bacteria</taxon>
        <taxon>Pseudomonadati</taxon>
        <taxon>Pseudomonadota</taxon>
        <taxon>Gammaproteobacteria</taxon>
        <taxon>Alteromonadales</taxon>
        <taxon>Alteromonadaceae</taxon>
        <taxon>Agarivorans</taxon>
    </lineage>
</organism>
<keyword evidence="1" id="KW-0732">Signal</keyword>
<name>A0ABU7G9V7_9ALTE</name>
<comment type="caution">
    <text evidence="2">The sequence shown here is derived from an EMBL/GenBank/DDBJ whole genome shotgun (WGS) entry which is preliminary data.</text>
</comment>
<dbReference type="InterPro" id="IPR010994">
    <property type="entry name" value="RuvA_2-like"/>
</dbReference>
<dbReference type="SUPFAM" id="SSF47781">
    <property type="entry name" value="RuvA domain 2-like"/>
    <property type="match status" value="1"/>
</dbReference>
<keyword evidence="2" id="KW-0238">DNA-binding</keyword>
<dbReference type="GO" id="GO:0003677">
    <property type="term" value="F:DNA binding"/>
    <property type="evidence" value="ECO:0007669"/>
    <property type="project" value="UniProtKB-KW"/>
</dbReference>
<accession>A0ABU7G9V7</accession>
<gene>
    <name evidence="2" type="ORF">SNR37_001524</name>
</gene>
<reference evidence="3" key="1">
    <citation type="submission" date="2023-07" db="EMBL/GenBank/DDBJ databases">
        <title>Draft genome sequence of Agarivorans aestuarii strain ZMCS4, a CAZymes producing bacteria isolated from the marine brown algae Clodostephus spongiosus.</title>
        <authorList>
            <person name="Lorente B."/>
            <person name="Cabral C."/>
            <person name="Frias J."/>
            <person name="Faria J."/>
            <person name="Toubarro D."/>
        </authorList>
    </citation>
    <scope>NUCLEOTIDE SEQUENCE [LARGE SCALE GENOMIC DNA]</scope>
    <source>
        <strain evidence="3">ZMCS4</strain>
    </source>
</reference>
<dbReference type="NCBIfam" id="TIGR00426">
    <property type="entry name" value="competence protein ComEA helix-hairpin-helix repeat region"/>
    <property type="match status" value="1"/>
</dbReference>
<dbReference type="RefSeq" id="WP_329776903.1">
    <property type="nucleotide sequence ID" value="NZ_JAYDYW010000018.1"/>
</dbReference>
<dbReference type="Gene3D" id="1.10.150.280">
    <property type="entry name" value="AF1531-like domain"/>
    <property type="match status" value="1"/>
</dbReference>
<dbReference type="PANTHER" id="PTHR21180:SF32">
    <property type="entry name" value="ENDONUCLEASE_EXONUCLEASE_PHOSPHATASE FAMILY DOMAIN-CONTAINING PROTEIN 1"/>
    <property type="match status" value="1"/>
</dbReference>
<dbReference type="EMBL" id="JAYDYW010000018">
    <property type="protein sequence ID" value="MEE1676197.1"/>
    <property type="molecule type" value="Genomic_DNA"/>
</dbReference>